<evidence type="ECO:0000259" key="3">
    <source>
        <dbReference type="PROSITE" id="PS50110"/>
    </source>
</evidence>
<dbReference type="Pfam" id="PF12728">
    <property type="entry name" value="HTH_17"/>
    <property type="match status" value="1"/>
</dbReference>
<dbReference type="RefSeq" id="WP_210805459.1">
    <property type="nucleotide sequence ID" value="NZ_JAGQDG010000001.1"/>
</dbReference>
<dbReference type="SUPFAM" id="SSF52172">
    <property type="entry name" value="CheY-like"/>
    <property type="match status" value="1"/>
</dbReference>
<dbReference type="InterPro" id="IPR010093">
    <property type="entry name" value="SinI_DNA-bd"/>
</dbReference>
<reference evidence="4 5" key="1">
    <citation type="submission" date="2021-04" db="EMBL/GenBank/DDBJ databases">
        <title>The genome sequence of type strain Ideonella paludis KCTC 32238.</title>
        <authorList>
            <person name="Liu Y."/>
        </authorList>
    </citation>
    <scope>NUCLEOTIDE SEQUENCE [LARGE SCALE GENOMIC DNA]</scope>
    <source>
        <strain evidence="4 5">KCTC 32238</strain>
    </source>
</reference>
<gene>
    <name evidence="4" type="ORF">KAK11_01550</name>
</gene>
<evidence type="ECO:0000313" key="4">
    <source>
        <dbReference type="EMBL" id="MBQ0933994.1"/>
    </source>
</evidence>
<keyword evidence="5" id="KW-1185">Reference proteome</keyword>
<dbReference type="Proteomes" id="UP000672097">
    <property type="component" value="Unassembled WGS sequence"/>
</dbReference>
<dbReference type="PANTHER" id="PTHR44591:SF3">
    <property type="entry name" value="RESPONSE REGULATORY DOMAIN-CONTAINING PROTEIN"/>
    <property type="match status" value="1"/>
</dbReference>
<dbReference type="InterPro" id="IPR001789">
    <property type="entry name" value="Sig_transdc_resp-reg_receiver"/>
</dbReference>
<dbReference type="InterPro" id="IPR009061">
    <property type="entry name" value="DNA-bd_dom_put_sf"/>
</dbReference>
<evidence type="ECO:0000256" key="1">
    <source>
        <dbReference type="ARBA" id="ARBA00022553"/>
    </source>
</evidence>
<feature type="domain" description="Response regulatory" evidence="3">
    <location>
        <begin position="79"/>
        <end position="198"/>
    </location>
</feature>
<dbReference type="InterPro" id="IPR050595">
    <property type="entry name" value="Bact_response_regulator"/>
</dbReference>
<comment type="caution">
    <text evidence="4">The sequence shown here is derived from an EMBL/GenBank/DDBJ whole genome shotgun (WGS) entry which is preliminary data.</text>
</comment>
<dbReference type="PANTHER" id="PTHR44591">
    <property type="entry name" value="STRESS RESPONSE REGULATOR PROTEIN 1"/>
    <property type="match status" value="1"/>
</dbReference>
<dbReference type="SMART" id="SM00448">
    <property type="entry name" value="REC"/>
    <property type="match status" value="1"/>
</dbReference>
<feature type="modified residue" description="4-aspartylphosphate" evidence="2">
    <location>
        <position position="130"/>
    </location>
</feature>
<protein>
    <submittedName>
        <fullName evidence="4">Response regulator</fullName>
    </submittedName>
</protein>
<evidence type="ECO:0000313" key="5">
    <source>
        <dbReference type="Proteomes" id="UP000672097"/>
    </source>
</evidence>
<dbReference type="Gene3D" id="3.40.50.2300">
    <property type="match status" value="1"/>
</dbReference>
<dbReference type="InterPro" id="IPR011006">
    <property type="entry name" value="CheY-like_superfamily"/>
</dbReference>
<organism evidence="4 5">
    <name type="scientific">Ideonella paludis</name>
    <dbReference type="NCBI Taxonomy" id="1233411"/>
    <lineage>
        <taxon>Bacteria</taxon>
        <taxon>Pseudomonadati</taxon>
        <taxon>Pseudomonadota</taxon>
        <taxon>Betaproteobacteria</taxon>
        <taxon>Burkholderiales</taxon>
        <taxon>Sphaerotilaceae</taxon>
        <taxon>Ideonella</taxon>
    </lineage>
</organism>
<accession>A0ABS5DS86</accession>
<sequence>MTRHDDDVLTTRQAAELLGVALRTVQLWVEAGALPAWKTAGGHRRIARDAVERLKQRQVQDMHAAPDPAVAPAEPARVRLLVVEDDADLLRLYALTVESWDLPIDLDLARNGFEGLVRLGEHPPDMLITDLMMPGMDGFRMLRALQAMKPLAQSMDILVVTALSPADIADRGGLPAGIESFTKPVPFSQLEQRARHLLAQKAADRAAEPAQFA</sequence>
<evidence type="ECO:0000256" key="2">
    <source>
        <dbReference type="PROSITE-ProRule" id="PRU00169"/>
    </source>
</evidence>
<name>A0ABS5DS86_9BURK</name>
<proteinExistence type="predicted"/>
<dbReference type="SUPFAM" id="SSF46955">
    <property type="entry name" value="Putative DNA-binding domain"/>
    <property type="match status" value="1"/>
</dbReference>
<dbReference type="Pfam" id="PF00072">
    <property type="entry name" value="Response_reg"/>
    <property type="match status" value="1"/>
</dbReference>
<dbReference type="InterPro" id="IPR041657">
    <property type="entry name" value="HTH_17"/>
</dbReference>
<dbReference type="Gene3D" id="1.10.1660.10">
    <property type="match status" value="1"/>
</dbReference>
<dbReference type="NCBIfam" id="TIGR01764">
    <property type="entry name" value="excise"/>
    <property type="match status" value="1"/>
</dbReference>
<dbReference type="CDD" id="cd00156">
    <property type="entry name" value="REC"/>
    <property type="match status" value="1"/>
</dbReference>
<keyword evidence="1 2" id="KW-0597">Phosphoprotein</keyword>
<dbReference type="CDD" id="cd04762">
    <property type="entry name" value="HTH_MerR-trunc"/>
    <property type="match status" value="1"/>
</dbReference>
<dbReference type="EMBL" id="JAGQDG010000001">
    <property type="protein sequence ID" value="MBQ0933994.1"/>
    <property type="molecule type" value="Genomic_DNA"/>
</dbReference>
<dbReference type="PROSITE" id="PS50110">
    <property type="entry name" value="RESPONSE_REGULATORY"/>
    <property type="match status" value="1"/>
</dbReference>